<dbReference type="EMBL" id="BQNB010008782">
    <property type="protein sequence ID" value="GJS54228.1"/>
    <property type="molecule type" value="Genomic_DNA"/>
</dbReference>
<sequence length="222" mass="23991">MADSIFIALGPCESGVIANKMCSSIQLIVGAGGDNQISGKGEIEIISQKDIVAVRWNIGTFPTGYTKLLQRYPIGSEIDSGTAYSLQRACKCLGTITGAFRGPSEIDLIIDNWDQTSGGTLTGAYLLFSRQASCNVVTSVFTFHISCGVDEVNRNQWVQLLLKGEFSPQVDGKVLLLDEVTFRYFSRLALNLALAFTNSYGNLPLVQPLNLKGLELLIGETA</sequence>
<name>A0ABQ4WN11_9ASTR</name>
<gene>
    <name evidence="1" type="ORF">Tco_0627590</name>
</gene>
<reference evidence="1" key="2">
    <citation type="submission" date="2022-01" db="EMBL/GenBank/DDBJ databases">
        <authorList>
            <person name="Yamashiro T."/>
            <person name="Shiraishi A."/>
            <person name="Satake H."/>
            <person name="Nakayama K."/>
        </authorList>
    </citation>
    <scope>NUCLEOTIDE SEQUENCE</scope>
</reference>
<comment type="caution">
    <text evidence="1">The sequence shown here is derived from an EMBL/GenBank/DDBJ whole genome shotgun (WGS) entry which is preliminary data.</text>
</comment>
<accession>A0ABQ4WN11</accession>
<organism evidence="1 2">
    <name type="scientific">Tanacetum coccineum</name>
    <dbReference type="NCBI Taxonomy" id="301880"/>
    <lineage>
        <taxon>Eukaryota</taxon>
        <taxon>Viridiplantae</taxon>
        <taxon>Streptophyta</taxon>
        <taxon>Embryophyta</taxon>
        <taxon>Tracheophyta</taxon>
        <taxon>Spermatophyta</taxon>
        <taxon>Magnoliopsida</taxon>
        <taxon>eudicotyledons</taxon>
        <taxon>Gunneridae</taxon>
        <taxon>Pentapetalae</taxon>
        <taxon>asterids</taxon>
        <taxon>campanulids</taxon>
        <taxon>Asterales</taxon>
        <taxon>Asteraceae</taxon>
        <taxon>Asteroideae</taxon>
        <taxon>Anthemideae</taxon>
        <taxon>Anthemidinae</taxon>
        <taxon>Tanacetum</taxon>
    </lineage>
</organism>
<evidence type="ECO:0000313" key="2">
    <source>
        <dbReference type="Proteomes" id="UP001151760"/>
    </source>
</evidence>
<keyword evidence="2" id="KW-1185">Reference proteome</keyword>
<proteinExistence type="predicted"/>
<evidence type="ECO:0000313" key="1">
    <source>
        <dbReference type="EMBL" id="GJS54228.1"/>
    </source>
</evidence>
<protein>
    <submittedName>
        <fullName evidence="1">Uncharacterized protein</fullName>
    </submittedName>
</protein>
<reference evidence="1" key="1">
    <citation type="journal article" date="2022" name="Int. J. Mol. Sci.">
        <title>Draft Genome of Tanacetum Coccineum: Genomic Comparison of Closely Related Tanacetum-Family Plants.</title>
        <authorList>
            <person name="Yamashiro T."/>
            <person name="Shiraishi A."/>
            <person name="Nakayama K."/>
            <person name="Satake H."/>
        </authorList>
    </citation>
    <scope>NUCLEOTIDE SEQUENCE</scope>
</reference>
<dbReference type="Proteomes" id="UP001151760">
    <property type="component" value="Unassembled WGS sequence"/>
</dbReference>